<keyword evidence="2" id="KW-1133">Transmembrane helix</keyword>
<sequence>YEMIRRLMQSSMIIIARIISSDYDLVYSLTVAATSIFIQAKVAPYRKRQDNTLQLLIFWSQLLILTAFVAQSYISDNSGSSAIGLAMLGLQVVVSCWAGYLLVHEYRKTFHEVKGRVVQVSSSFIRRASHGDDLSFAKLTRIALTRLSRSAEPSANSPNASDASAQSPTPKRTASFESLEQNQEQKEKSSKASKVHPTIPVEEIATFLPLPMDADDSAPPSSERSESNSREINGLQLQPHLQHSLPPY</sequence>
<keyword evidence="2" id="KW-0812">Transmembrane</keyword>
<evidence type="ECO:0000313" key="3">
    <source>
        <dbReference type="EMBL" id="KAK3256169.1"/>
    </source>
</evidence>
<accession>A0AAE0FAU4</accession>
<feature type="region of interest" description="Disordered" evidence="1">
    <location>
        <begin position="150"/>
        <end position="248"/>
    </location>
</feature>
<evidence type="ECO:0000256" key="1">
    <source>
        <dbReference type="SAM" id="MobiDB-lite"/>
    </source>
</evidence>
<dbReference type="AlphaFoldDB" id="A0AAE0FAU4"/>
<proteinExistence type="predicted"/>
<dbReference type="EMBL" id="LGRX02021917">
    <property type="protein sequence ID" value="KAK3256169.1"/>
    <property type="molecule type" value="Genomic_DNA"/>
</dbReference>
<feature type="compositionally biased region" description="Low complexity" evidence="1">
    <location>
        <begin position="150"/>
        <end position="168"/>
    </location>
</feature>
<comment type="caution">
    <text evidence="3">The sequence shown here is derived from an EMBL/GenBank/DDBJ whole genome shotgun (WGS) entry which is preliminary data.</text>
</comment>
<feature type="transmembrane region" description="Helical" evidence="2">
    <location>
        <begin position="55"/>
        <end position="74"/>
    </location>
</feature>
<name>A0AAE0FAU4_9CHLO</name>
<organism evidence="3 4">
    <name type="scientific">Cymbomonas tetramitiformis</name>
    <dbReference type="NCBI Taxonomy" id="36881"/>
    <lineage>
        <taxon>Eukaryota</taxon>
        <taxon>Viridiplantae</taxon>
        <taxon>Chlorophyta</taxon>
        <taxon>Pyramimonadophyceae</taxon>
        <taxon>Pyramimonadales</taxon>
        <taxon>Pyramimonadaceae</taxon>
        <taxon>Cymbomonas</taxon>
    </lineage>
</organism>
<evidence type="ECO:0000256" key="2">
    <source>
        <dbReference type="SAM" id="Phobius"/>
    </source>
</evidence>
<feature type="non-terminal residue" evidence="3">
    <location>
        <position position="1"/>
    </location>
</feature>
<keyword evidence="4" id="KW-1185">Reference proteome</keyword>
<dbReference type="Proteomes" id="UP001190700">
    <property type="component" value="Unassembled WGS sequence"/>
</dbReference>
<gene>
    <name evidence="3" type="ORF">CYMTET_34682</name>
</gene>
<protein>
    <submittedName>
        <fullName evidence="3">Uncharacterized protein</fullName>
    </submittedName>
</protein>
<evidence type="ECO:0000313" key="4">
    <source>
        <dbReference type="Proteomes" id="UP001190700"/>
    </source>
</evidence>
<feature type="compositionally biased region" description="Low complexity" evidence="1">
    <location>
        <begin position="235"/>
        <end position="248"/>
    </location>
</feature>
<feature type="transmembrane region" description="Helical" evidence="2">
    <location>
        <begin position="80"/>
        <end position="103"/>
    </location>
</feature>
<reference evidence="3 4" key="1">
    <citation type="journal article" date="2015" name="Genome Biol. Evol.">
        <title>Comparative Genomics of a Bacterivorous Green Alga Reveals Evolutionary Causalities and Consequences of Phago-Mixotrophic Mode of Nutrition.</title>
        <authorList>
            <person name="Burns J.A."/>
            <person name="Paasch A."/>
            <person name="Narechania A."/>
            <person name="Kim E."/>
        </authorList>
    </citation>
    <scope>NUCLEOTIDE SEQUENCE [LARGE SCALE GENOMIC DNA]</scope>
    <source>
        <strain evidence="3 4">PLY_AMNH</strain>
    </source>
</reference>
<keyword evidence="2" id="KW-0472">Membrane</keyword>